<dbReference type="Gene3D" id="3.50.50.60">
    <property type="entry name" value="FAD/NAD(P)-binding domain"/>
    <property type="match status" value="1"/>
</dbReference>
<reference evidence="5 6" key="1">
    <citation type="journal article" date="2014" name="Int. J. Syst. Evol. Microbiol.">
        <title>Nocardioides zeae sp. nov., isolated from the stem of Zea mays.</title>
        <authorList>
            <person name="Glaeser S.P."/>
            <person name="McInroy J.A."/>
            <person name="Busse H.J."/>
            <person name="Kampfer P."/>
        </authorList>
    </citation>
    <scope>NUCLEOTIDE SEQUENCE [LARGE SCALE GENOMIC DNA]</scope>
    <source>
        <strain evidence="5 6">JCM 30728</strain>
    </source>
</reference>
<evidence type="ECO:0000313" key="6">
    <source>
        <dbReference type="Proteomes" id="UP000468687"/>
    </source>
</evidence>
<evidence type="ECO:0000313" key="5">
    <source>
        <dbReference type="EMBL" id="NEN79503.1"/>
    </source>
</evidence>
<protein>
    <recommendedName>
        <fullName evidence="3">Pyridine nucleotide-disulfide oxidoreductase domain-containing protein 2</fullName>
    </recommendedName>
</protein>
<comment type="caution">
    <text evidence="5">The sequence shown here is derived from an EMBL/GenBank/DDBJ whole genome shotgun (WGS) entry which is preliminary data.</text>
</comment>
<gene>
    <name evidence="5" type="ORF">G3T38_14575</name>
</gene>
<dbReference type="EMBL" id="JAAGXA010000010">
    <property type="protein sequence ID" value="NEN79503.1"/>
    <property type="molecule type" value="Genomic_DNA"/>
</dbReference>
<keyword evidence="6" id="KW-1185">Reference proteome</keyword>
<evidence type="ECO:0000256" key="1">
    <source>
        <dbReference type="ARBA" id="ARBA00037217"/>
    </source>
</evidence>
<dbReference type="GO" id="GO:0016491">
    <property type="term" value="F:oxidoreductase activity"/>
    <property type="evidence" value="ECO:0007669"/>
    <property type="project" value="InterPro"/>
</dbReference>
<organism evidence="5 6">
    <name type="scientific">Nocardioides zeae</name>
    <dbReference type="NCBI Taxonomy" id="1457234"/>
    <lineage>
        <taxon>Bacteria</taxon>
        <taxon>Bacillati</taxon>
        <taxon>Actinomycetota</taxon>
        <taxon>Actinomycetes</taxon>
        <taxon>Propionibacteriales</taxon>
        <taxon>Nocardioidaceae</taxon>
        <taxon>Nocardioides</taxon>
    </lineage>
</organism>
<comment type="function">
    <text evidence="1">Probable oxidoreductase that may play a role as regulator of mitochondrial function.</text>
</comment>
<evidence type="ECO:0000256" key="3">
    <source>
        <dbReference type="ARBA" id="ARBA00040298"/>
    </source>
</evidence>
<evidence type="ECO:0000256" key="2">
    <source>
        <dbReference type="ARBA" id="ARBA00038825"/>
    </source>
</evidence>
<accession>A0A6P0HLK9</accession>
<evidence type="ECO:0000259" key="4">
    <source>
        <dbReference type="Pfam" id="PF01593"/>
    </source>
</evidence>
<dbReference type="InterPro" id="IPR036188">
    <property type="entry name" value="FAD/NAD-bd_sf"/>
</dbReference>
<dbReference type="Pfam" id="PF01593">
    <property type="entry name" value="Amino_oxidase"/>
    <property type="match status" value="1"/>
</dbReference>
<name>A0A6P0HLK9_9ACTN</name>
<sequence length="476" mass="49385">MTTAVVVGSGPNGLAAALTLAAAGVEVVVHEAATTPGGGARSAELTLPGLLHDECSGFHPFATDSVFARAVDLGAHGLEWAWPDVQYAHPLDGGRGAAAVRSVAETARALGADERRWAGFLGPVVDRFDTIAEEFLQPLLHVPRHPLDLARLGLRAPLPAAATARLFRTDEARALWAGLAAHGFTSFGTPLSSAIGTALGAAAHRYGWPVARGGSRAIVDAALGLLDRLGGRVELGSRVEDLRDLGPADVVMLDTAPAVAARIGEHVLPAGTLRAYRRFRHGPAAFQLALAVEGGLPWTYEPATRAGTVHVAGSYAETARAERLVSRGIMPERPFVLLGQQHVADPSRGRDGIVPVDCYAHVPHGFTGDATEAVLAQVERFAPGARERILAVVPRSPLAIEAHNPNFVGGDIVTGLKSPVQLLLGPRRHPDPYATGADGIYLCSAAVPPGPGAHGVGGHLAALAALRRLRVGPAVG</sequence>
<proteinExistence type="predicted"/>
<dbReference type="Proteomes" id="UP000468687">
    <property type="component" value="Unassembled WGS sequence"/>
</dbReference>
<dbReference type="PANTHER" id="PTHR10668:SF105">
    <property type="entry name" value="DEHYDROGENASE-RELATED"/>
    <property type="match status" value="1"/>
</dbReference>
<dbReference type="PANTHER" id="PTHR10668">
    <property type="entry name" value="PHYTOENE DEHYDROGENASE"/>
    <property type="match status" value="1"/>
</dbReference>
<dbReference type="AlphaFoldDB" id="A0A6P0HLK9"/>
<feature type="domain" description="Amine oxidase" evidence="4">
    <location>
        <begin position="13"/>
        <end position="249"/>
    </location>
</feature>
<dbReference type="InterPro" id="IPR002937">
    <property type="entry name" value="Amino_oxidase"/>
</dbReference>
<dbReference type="RefSeq" id="WP_163773055.1">
    <property type="nucleotide sequence ID" value="NZ_JAAGXA010000010.1"/>
</dbReference>
<comment type="subunit">
    <text evidence="2">Interacts with COX5B; this interaction may contribute to localize PYROXD2 to the inner face of the inner mitochondrial membrane.</text>
</comment>
<dbReference type="SUPFAM" id="SSF51905">
    <property type="entry name" value="FAD/NAD(P)-binding domain"/>
    <property type="match status" value="1"/>
</dbReference>